<dbReference type="SUPFAM" id="SSF81321">
    <property type="entry name" value="Family A G protein-coupled receptor-like"/>
    <property type="match status" value="2"/>
</dbReference>
<evidence type="ECO:0000256" key="11">
    <source>
        <dbReference type="SAM" id="Phobius"/>
    </source>
</evidence>
<dbReference type="GO" id="GO:0005886">
    <property type="term" value="C:plasma membrane"/>
    <property type="evidence" value="ECO:0007669"/>
    <property type="project" value="TreeGrafter"/>
</dbReference>
<evidence type="ECO:0000256" key="8">
    <source>
        <dbReference type="ARBA" id="ARBA00023170"/>
    </source>
</evidence>
<dbReference type="PROSITE" id="PS00237">
    <property type="entry name" value="G_PROTEIN_RECEP_F1_1"/>
    <property type="match status" value="1"/>
</dbReference>
<feature type="transmembrane region" description="Helical" evidence="11">
    <location>
        <begin position="303"/>
        <end position="329"/>
    </location>
</feature>
<feature type="transmembrane region" description="Helical" evidence="11">
    <location>
        <begin position="104"/>
        <end position="122"/>
    </location>
</feature>
<keyword evidence="3 10" id="KW-0812">Transmembrane</keyword>
<reference evidence="13" key="1">
    <citation type="submission" date="2008-03" db="EMBL/GenBank/DDBJ databases">
        <title>NISC Comparative Sequencing Initiative.</title>
        <authorList>
            <person name="Antonellis A."/>
            <person name="Benjamin B."/>
            <person name="Blakesley R.W."/>
            <person name="Bouffard G.G."/>
            <person name="Brinkley C."/>
            <person name="Brooks S."/>
            <person name="Chu G."/>
            <person name="Chub I."/>
            <person name="Coleman H."/>
            <person name="Fuksenko T."/>
            <person name="Gestole M."/>
            <person name="Gregory M."/>
            <person name="Guan X."/>
            <person name="Gupta J."/>
            <person name="Gurson N."/>
            <person name="Han E."/>
            <person name="Han J."/>
            <person name="Hansen N."/>
            <person name="Hargrove A."/>
            <person name="Hines-Harris K."/>
            <person name="Ho S.-L."/>
            <person name="Hu P."/>
            <person name="Hunter G."/>
            <person name="Hurle B."/>
            <person name="Idol J.R."/>
            <person name="Johnson T."/>
            <person name="Knight E."/>
            <person name="Kwong P."/>
            <person name="Lee-Lin S.-Q."/>
            <person name="Legaspi R."/>
            <person name="Madden M."/>
            <person name="Maduro Q.L."/>
            <person name="Maduro V.B."/>
            <person name="Margulies E.H."/>
            <person name="Masiello C."/>
            <person name="Maskeri B."/>
            <person name="McDowell J."/>
            <person name="Merkulov G."/>
            <person name="Montemayor C."/>
            <person name="Mullikin J.C."/>
            <person name="Park M."/>
            <person name="Prasad A."/>
            <person name="Ramsahoye C."/>
            <person name="Reddix-Dugue N."/>
            <person name="Riebow N."/>
            <person name="Schandler K."/>
            <person name="Schueler M.G."/>
            <person name="Sison C."/>
            <person name="Smith L."/>
            <person name="Stantripop S."/>
            <person name="Thomas J.W."/>
            <person name="Thomas P.J."/>
            <person name="Tsipouri V."/>
            <person name="Young A."/>
            <person name="Green E.D."/>
        </authorList>
    </citation>
    <scope>NUCLEOTIDE SEQUENCE</scope>
</reference>
<accession>B1MT94</accession>
<evidence type="ECO:0000256" key="6">
    <source>
        <dbReference type="ARBA" id="ARBA00023040"/>
    </source>
</evidence>
<dbReference type="PANTHER" id="PTHR26450">
    <property type="entry name" value="OLFACTORY RECEPTOR 56B1-RELATED"/>
    <property type="match status" value="1"/>
</dbReference>
<feature type="transmembrane region" description="Helical" evidence="11">
    <location>
        <begin position="202"/>
        <end position="226"/>
    </location>
</feature>
<evidence type="ECO:0000256" key="7">
    <source>
        <dbReference type="ARBA" id="ARBA00023136"/>
    </source>
</evidence>
<dbReference type="Gene3D" id="1.20.1070.10">
    <property type="entry name" value="Rhodopsin 7-helix transmembrane proteins"/>
    <property type="match status" value="3"/>
</dbReference>
<evidence type="ECO:0000259" key="12">
    <source>
        <dbReference type="PROSITE" id="PS50262"/>
    </source>
</evidence>
<comment type="subcellular location">
    <subcellularLocation>
        <location evidence="1">Membrane</location>
        <topology evidence="1">Multi-pass membrane protein</topology>
    </subcellularLocation>
</comment>
<dbReference type="PANTHER" id="PTHR26450:SF133">
    <property type="entry name" value="OLFACTORY RECEPTOR 51G2"/>
    <property type="match status" value="1"/>
</dbReference>
<dbReference type="InterPro" id="IPR050402">
    <property type="entry name" value="OR51/52/56-like"/>
</dbReference>
<evidence type="ECO:0000313" key="13">
    <source>
        <dbReference type="EMBL" id="ACA53474.1"/>
    </source>
</evidence>
<evidence type="ECO:0000256" key="2">
    <source>
        <dbReference type="ARBA" id="ARBA00022606"/>
    </source>
</evidence>
<feature type="transmembrane region" description="Helical" evidence="11">
    <location>
        <begin position="522"/>
        <end position="545"/>
    </location>
</feature>
<dbReference type="InterPro" id="IPR000276">
    <property type="entry name" value="GPCR_Rhodpsn"/>
</dbReference>
<feature type="transmembrane region" description="Helical" evidence="11">
    <location>
        <begin position="62"/>
        <end position="84"/>
    </location>
</feature>
<keyword evidence="8 10" id="KW-0675">Receptor</keyword>
<sequence length="591" mass="66062">MSIINTSYVEITTFFLVGMPGLEYAHSWISILICSVYLIAVLGNCTILFIIRTEPSLHEPMYYFLCMLAMSDLGLSLSSLPTMLRIFLFNAPEISFNACFAQEFFIHGFSALESSVLLIMSFDRFLAIHNPLSYSSILTTVRVVQIGIVFSFKSMLLVLPFPFTLRNLSYYFILIAVSYILILKTVLGIVSKKEQLKALSTCVSHICAVIIFYLPVINLAIVHRFAQHVSPLINVLMANVLLLVPPLMNPIVYCAKTKQIRDFGGHPPSPMSPHTMTLESLGNSSSSISSTFLLSGISGLERMHIWISIPLCFMYLVSIMGNCTILFIIKTERSLHEPMYLFLSMLALIDLGLSLCTLPTVLGIFWVGAREISHDSCFAQLFFIHSLSFLESSVLLSMAFDRFVAICRPLHYASILTNTVIGRIGLVSLGRSVALIFPLPFMLKRFPYCGSPVLSHSYCLHQDVMKLACADIKANSIYGMFVIVSTVGIDSLLILFSYTLILRTVLSIASRAERLKAFNTCVSHICAVLLFYTPMIGLSIIHRFGKQVPHLVQVVMGFMYLLFPPVINPIVYSVKTKQIQDRVTHAFCNCV</sequence>
<keyword evidence="4" id="KW-0552">Olfaction</keyword>
<dbReference type="InterPro" id="IPR000725">
    <property type="entry name" value="Olfact_rcpt"/>
</dbReference>
<feature type="transmembrane region" description="Helical" evidence="11">
    <location>
        <begin position="477"/>
        <end position="501"/>
    </location>
</feature>
<evidence type="ECO:0000256" key="9">
    <source>
        <dbReference type="ARBA" id="ARBA00023224"/>
    </source>
</evidence>
<keyword evidence="6 10" id="KW-0297">G-protein coupled receptor</keyword>
<dbReference type="CDD" id="cd15222">
    <property type="entry name" value="7tmA_OR51-like"/>
    <property type="match status" value="1"/>
</dbReference>
<feature type="domain" description="G-protein coupled receptors family 1 profile" evidence="12">
    <location>
        <begin position="43"/>
        <end position="253"/>
    </location>
</feature>
<dbReference type="PRINTS" id="PR00237">
    <property type="entry name" value="GPCRRHODOPSN"/>
</dbReference>
<gene>
    <name evidence="13" type="primary">OR51G2</name>
</gene>
<dbReference type="GO" id="GO:0071396">
    <property type="term" value="P:cellular response to lipid"/>
    <property type="evidence" value="ECO:0007669"/>
    <property type="project" value="UniProtKB-ARBA"/>
</dbReference>
<keyword evidence="5 11" id="KW-1133">Transmembrane helix</keyword>
<evidence type="ECO:0000256" key="4">
    <source>
        <dbReference type="ARBA" id="ARBA00022725"/>
    </source>
</evidence>
<comment type="similarity">
    <text evidence="10">Belongs to the G-protein coupled receptor 1 family.</text>
</comment>
<dbReference type="PRINTS" id="PR00245">
    <property type="entry name" value="OLFACTORYR"/>
</dbReference>
<feature type="transmembrane region" description="Helical" evidence="11">
    <location>
        <begin position="28"/>
        <end position="50"/>
    </location>
</feature>
<protein>
    <submittedName>
        <fullName evidence="13">Olfactory receptor, family 51, subfamily G, member 2 (Predicted)</fullName>
    </submittedName>
</protein>
<keyword evidence="7 11" id="KW-0472">Membrane</keyword>
<dbReference type="EMBL" id="DP000620">
    <property type="protein sequence ID" value="ACA53474.1"/>
    <property type="molecule type" value="Genomic_DNA"/>
</dbReference>
<feature type="transmembrane region" description="Helical" evidence="11">
    <location>
        <begin position="232"/>
        <end position="255"/>
    </location>
</feature>
<feature type="domain" description="G-protein coupled receptors family 1 profile" evidence="12">
    <location>
        <begin position="321"/>
        <end position="572"/>
    </location>
</feature>
<dbReference type="InterPro" id="IPR017452">
    <property type="entry name" value="GPCR_Rhodpsn_7TM"/>
</dbReference>
<organism evidence="13">
    <name type="scientific">Plecturocebus moloch</name>
    <name type="common">Dusky titi monkey</name>
    <name type="synonym">Callicebus moloch</name>
    <dbReference type="NCBI Taxonomy" id="9523"/>
    <lineage>
        <taxon>Eukaryota</taxon>
        <taxon>Metazoa</taxon>
        <taxon>Chordata</taxon>
        <taxon>Craniata</taxon>
        <taxon>Vertebrata</taxon>
        <taxon>Euteleostomi</taxon>
        <taxon>Mammalia</taxon>
        <taxon>Eutheria</taxon>
        <taxon>Euarchontoglires</taxon>
        <taxon>Primates</taxon>
        <taxon>Haplorrhini</taxon>
        <taxon>Platyrrhini</taxon>
        <taxon>Pitheciidae</taxon>
        <taxon>Callicebinae</taxon>
        <taxon>Plecturocebus</taxon>
    </lineage>
</organism>
<feature type="transmembrane region" description="Helical" evidence="11">
    <location>
        <begin position="341"/>
        <end position="366"/>
    </location>
</feature>
<dbReference type="Pfam" id="PF13853">
    <property type="entry name" value="7tm_4"/>
    <property type="match status" value="2"/>
</dbReference>
<evidence type="ECO:0000256" key="1">
    <source>
        <dbReference type="ARBA" id="ARBA00004141"/>
    </source>
</evidence>
<feature type="transmembrane region" description="Helical" evidence="11">
    <location>
        <begin position="378"/>
        <end position="400"/>
    </location>
</feature>
<feature type="transmembrane region" description="Helical" evidence="11">
    <location>
        <begin position="551"/>
        <end position="572"/>
    </location>
</feature>
<keyword evidence="2" id="KW-0716">Sensory transduction</keyword>
<dbReference type="GO" id="GO:0004930">
    <property type="term" value="F:G protein-coupled receptor activity"/>
    <property type="evidence" value="ECO:0007669"/>
    <property type="project" value="UniProtKB-KW"/>
</dbReference>
<name>B1MT94_PLEMO</name>
<dbReference type="AlphaFoldDB" id="B1MT94"/>
<dbReference type="FunFam" id="1.20.1070.10:FF:000002">
    <property type="entry name" value="Olfactory receptor"/>
    <property type="match status" value="2"/>
</dbReference>
<evidence type="ECO:0000256" key="3">
    <source>
        <dbReference type="ARBA" id="ARBA00022692"/>
    </source>
</evidence>
<feature type="transmembrane region" description="Helical" evidence="11">
    <location>
        <begin position="169"/>
        <end position="190"/>
    </location>
</feature>
<feature type="transmembrane region" description="Helical" evidence="11">
    <location>
        <begin position="143"/>
        <end position="163"/>
    </location>
</feature>
<feature type="transmembrane region" description="Helical" evidence="11">
    <location>
        <begin position="412"/>
        <end position="437"/>
    </location>
</feature>
<evidence type="ECO:0000256" key="10">
    <source>
        <dbReference type="RuleBase" id="RU000688"/>
    </source>
</evidence>
<dbReference type="PROSITE" id="PS50262">
    <property type="entry name" value="G_PROTEIN_RECEP_F1_2"/>
    <property type="match status" value="2"/>
</dbReference>
<dbReference type="GO" id="GO:0004984">
    <property type="term" value="F:olfactory receptor activity"/>
    <property type="evidence" value="ECO:0007669"/>
    <property type="project" value="InterPro"/>
</dbReference>
<evidence type="ECO:0000256" key="5">
    <source>
        <dbReference type="ARBA" id="ARBA00022989"/>
    </source>
</evidence>
<proteinExistence type="inferred from homology"/>
<keyword evidence="9 10" id="KW-0807">Transducer</keyword>